<dbReference type="InterPro" id="IPR013777">
    <property type="entry name" value="A-amylase-like"/>
</dbReference>
<protein>
    <recommendedName>
        <fullName evidence="4">alpha-amylase</fullName>
        <ecNumber evidence="4">3.2.1.1</ecNumber>
    </recommendedName>
</protein>
<dbReference type="PIRSF" id="PIRSF001024">
    <property type="entry name" value="Alph-amyl_fung"/>
    <property type="match status" value="1"/>
</dbReference>
<dbReference type="PANTHER" id="PTHR10357:SF215">
    <property type="entry name" value="ALPHA-AMYLASE 1"/>
    <property type="match status" value="1"/>
</dbReference>
<keyword evidence="11" id="KW-0119">Carbohydrate metabolism</keyword>
<evidence type="ECO:0000256" key="7">
    <source>
        <dbReference type="ARBA" id="ARBA00022801"/>
    </source>
</evidence>
<evidence type="ECO:0000259" key="17">
    <source>
        <dbReference type="SMART" id="SM00642"/>
    </source>
</evidence>
<evidence type="ECO:0000256" key="13">
    <source>
        <dbReference type="PIRSR" id="PIRSR001024-1"/>
    </source>
</evidence>
<evidence type="ECO:0000256" key="5">
    <source>
        <dbReference type="ARBA" id="ARBA00022723"/>
    </source>
</evidence>
<evidence type="ECO:0000256" key="2">
    <source>
        <dbReference type="ARBA" id="ARBA00001913"/>
    </source>
</evidence>
<evidence type="ECO:0000256" key="14">
    <source>
        <dbReference type="PIRSR" id="PIRSR001024-2"/>
    </source>
</evidence>
<evidence type="ECO:0000256" key="16">
    <source>
        <dbReference type="PIRSR" id="PIRSR001024-5"/>
    </source>
</evidence>
<evidence type="ECO:0000256" key="15">
    <source>
        <dbReference type="PIRSR" id="PIRSR001024-4"/>
    </source>
</evidence>
<dbReference type="Pfam" id="PF00128">
    <property type="entry name" value="Alpha-amylase"/>
    <property type="match status" value="1"/>
</dbReference>
<dbReference type="PANTHER" id="PTHR10357">
    <property type="entry name" value="ALPHA-AMYLASE FAMILY MEMBER"/>
    <property type="match status" value="1"/>
</dbReference>
<feature type="disulfide bond" evidence="15">
    <location>
        <begin position="270"/>
        <end position="313"/>
    </location>
</feature>
<gene>
    <name evidence="18" type="ORF">ALECFALPRED_010211</name>
</gene>
<feature type="binding site" evidence="16">
    <location>
        <position position="374"/>
    </location>
    <ligand>
        <name>substrate</name>
    </ligand>
</feature>
<comment type="similarity">
    <text evidence="3">Belongs to the glycosyl hydrolase 13 family.</text>
</comment>
<keyword evidence="6" id="KW-0732">Signal</keyword>
<keyword evidence="9 15" id="KW-1015">Disulfide bond</keyword>
<feature type="disulfide bond" evidence="15">
    <location>
        <begin position="61"/>
        <end position="68"/>
    </location>
</feature>
<accession>A0A8H3PKN3</accession>
<dbReference type="FunFam" id="3.20.20.80:FF:000120">
    <property type="entry name" value="Alpha-amylase A"/>
    <property type="match status" value="1"/>
</dbReference>
<feature type="binding site" evidence="16">
    <location>
        <position position="327"/>
    </location>
    <ligand>
        <name>substrate</name>
    </ligand>
</feature>
<dbReference type="SMART" id="SM00642">
    <property type="entry name" value="Aamy"/>
    <property type="match status" value="1"/>
</dbReference>
<feature type="binding site" evidence="16">
    <location>
        <position position="234"/>
    </location>
    <ligand>
        <name>substrate</name>
    </ligand>
</feature>
<evidence type="ECO:0000256" key="4">
    <source>
        <dbReference type="ARBA" id="ARBA00012595"/>
    </source>
</evidence>
<dbReference type="GO" id="GO:0004556">
    <property type="term" value="F:alpha-amylase activity"/>
    <property type="evidence" value="ECO:0007669"/>
    <property type="project" value="UniProtKB-EC"/>
</dbReference>
<dbReference type="SUPFAM" id="SSF51445">
    <property type="entry name" value="(Trans)glycosidases"/>
    <property type="match status" value="1"/>
</dbReference>
<keyword evidence="7" id="KW-0378">Hydrolase</keyword>
<dbReference type="AlphaFoldDB" id="A0A8H3PKN3"/>
<evidence type="ECO:0000256" key="9">
    <source>
        <dbReference type="ARBA" id="ARBA00023157"/>
    </source>
</evidence>
<dbReference type="Pfam" id="PF09260">
    <property type="entry name" value="A_amylase_dom_C"/>
    <property type="match status" value="1"/>
</dbReference>
<dbReference type="InterPro" id="IPR015340">
    <property type="entry name" value="A_amylase_C_dom"/>
</dbReference>
<dbReference type="Proteomes" id="UP000664203">
    <property type="component" value="Unassembled WGS sequence"/>
</dbReference>
<dbReference type="GO" id="GO:0016052">
    <property type="term" value="P:carbohydrate catabolic process"/>
    <property type="evidence" value="ECO:0007669"/>
    <property type="project" value="InterPro"/>
</dbReference>
<dbReference type="Gene3D" id="2.60.40.1180">
    <property type="entry name" value="Golgi alpha-mannosidase II"/>
    <property type="match status" value="1"/>
</dbReference>
<evidence type="ECO:0000256" key="8">
    <source>
        <dbReference type="ARBA" id="ARBA00022837"/>
    </source>
</evidence>
<evidence type="ECO:0000256" key="6">
    <source>
        <dbReference type="ARBA" id="ARBA00022729"/>
    </source>
</evidence>
<evidence type="ECO:0000256" key="11">
    <source>
        <dbReference type="ARBA" id="ARBA00023277"/>
    </source>
</evidence>
<feature type="active site" description="Proton donor" evidence="13">
    <location>
        <position position="260"/>
    </location>
</feature>
<proteinExistence type="inferred from homology"/>
<keyword evidence="12" id="KW-0326">Glycosidase</keyword>
<dbReference type="GO" id="GO:0005509">
    <property type="term" value="F:calcium ion binding"/>
    <property type="evidence" value="ECO:0007669"/>
    <property type="project" value="InterPro"/>
</dbReference>
<organism evidence="18 19">
    <name type="scientific">Alectoria fallacina</name>
    <dbReference type="NCBI Taxonomy" id="1903189"/>
    <lineage>
        <taxon>Eukaryota</taxon>
        <taxon>Fungi</taxon>
        <taxon>Dikarya</taxon>
        <taxon>Ascomycota</taxon>
        <taxon>Pezizomycotina</taxon>
        <taxon>Lecanoromycetes</taxon>
        <taxon>OSLEUM clade</taxon>
        <taxon>Lecanoromycetidae</taxon>
        <taxon>Lecanorales</taxon>
        <taxon>Lecanorineae</taxon>
        <taxon>Parmeliaceae</taxon>
        <taxon>Alectoria</taxon>
    </lineage>
</organism>
<keyword evidence="19" id="KW-1185">Reference proteome</keyword>
<dbReference type="EC" id="3.2.1.1" evidence="4"/>
<dbReference type="Gene3D" id="3.20.20.80">
    <property type="entry name" value="Glycosidases"/>
    <property type="match status" value="1"/>
</dbReference>
<feature type="site" description="Transition state stabilizer" evidence="14">
    <location>
        <position position="327"/>
    </location>
</feature>
<dbReference type="InterPro" id="IPR006047">
    <property type="entry name" value="GH13_cat_dom"/>
</dbReference>
<comment type="cofactor">
    <cofactor evidence="2">
        <name>Ca(2+)</name>
        <dbReference type="ChEBI" id="CHEBI:29108"/>
    </cofactor>
</comment>
<dbReference type="CDD" id="cd11319">
    <property type="entry name" value="AmyAc_euk_AmyA"/>
    <property type="match status" value="1"/>
</dbReference>
<evidence type="ECO:0000256" key="12">
    <source>
        <dbReference type="ARBA" id="ARBA00023295"/>
    </source>
</evidence>
<feature type="binding site" evidence="16">
    <location>
        <position position="113"/>
    </location>
    <ligand>
        <name>substrate</name>
    </ligand>
</feature>
<evidence type="ECO:0000313" key="19">
    <source>
        <dbReference type="Proteomes" id="UP000664203"/>
    </source>
</evidence>
<evidence type="ECO:0000256" key="1">
    <source>
        <dbReference type="ARBA" id="ARBA00000548"/>
    </source>
</evidence>
<dbReference type="EMBL" id="CAJPDR010000833">
    <property type="protein sequence ID" value="CAF9942904.1"/>
    <property type="molecule type" value="Genomic_DNA"/>
</dbReference>
<reference evidence="18" key="1">
    <citation type="submission" date="2021-03" db="EMBL/GenBank/DDBJ databases">
        <authorList>
            <person name="Tagirdzhanova G."/>
        </authorList>
    </citation>
    <scope>NUCLEOTIDE SEQUENCE</scope>
</reference>
<comment type="caution">
    <text evidence="18">The sequence shown here is derived from an EMBL/GenBank/DDBJ whole genome shotgun (WGS) entry which is preliminary data.</text>
</comment>
<feature type="disulfide bond" evidence="15">
    <location>
        <begin position="180"/>
        <end position="194"/>
    </location>
</feature>
<keyword evidence="10" id="KW-0325">Glycoprotein</keyword>
<dbReference type="InterPro" id="IPR013780">
    <property type="entry name" value="Glyco_hydro_b"/>
</dbReference>
<dbReference type="InterPro" id="IPR017853">
    <property type="entry name" value="GH"/>
</dbReference>
<keyword evidence="8" id="KW-0106">Calcium</keyword>
<comment type="catalytic activity">
    <reaction evidence="1">
        <text>Endohydrolysis of (1-&gt;4)-alpha-D-glucosidic linkages in polysaccharides containing three or more (1-&gt;4)-alpha-linked D-glucose units.</text>
        <dbReference type="EC" id="3.2.1.1"/>
    </reaction>
</comment>
<keyword evidence="5" id="KW-0479">Metal-binding</keyword>
<name>A0A8H3PKN3_9LECA</name>
<evidence type="ECO:0000256" key="3">
    <source>
        <dbReference type="ARBA" id="ARBA00008061"/>
    </source>
</evidence>
<feature type="domain" description="Glycosyl hydrolase family 13 catalytic" evidence="17">
    <location>
        <begin position="45"/>
        <end position="399"/>
    </location>
</feature>
<evidence type="ECO:0000313" key="18">
    <source>
        <dbReference type="EMBL" id="CAF9942904.1"/>
    </source>
</evidence>
<dbReference type="OrthoDB" id="204980at2759"/>
<evidence type="ECO:0000256" key="10">
    <source>
        <dbReference type="ARBA" id="ARBA00023180"/>
    </source>
</evidence>
<dbReference type="SUPFAM" id="SSF51011">
    <property type="entry name" value="Glycosyl hydrolase domain"/>
    <property type="match status" value="1"/>
</dbReference>
<feature type="active site" description="Nucleophile" evidence="13">
    <location>
        <position position="236"/>
    </location>
</feature>
<sequence length="480" mass="54060">MTRRFSLAKNFKHIMALLWLVVLYTYLGLAAALSKEGWRSQSIYQLLTDRYARTNGSEAPCSDLGNYCGGSWQGIINNLDYIQTMGFTAIWISPITENIQGDTYDGAAFHGFWPQKINQVNSNFGTAADLKGLSDALHERGMYLMIDMVTNDMAWEGNYTTVDYSIYDVFDDPSYYHPYCPITDYQDYTNAVECWSGDQHVTLPDLATESTVVLNKWQTWVSNITTFYGVDGIRLDACLEQDQQFFTPFETAADVYIICEVYDYPVQKVCDYQNYVSGLLNFPIWYLVIDAFESNSGSMSNLYDGITQMQGNCTDVSLLGNFVENHDVDRFPYINTDSALDQNAIAFVMLNDGIPIIYAGEEQYYSGGFPPADRETTWTSGYDTTNIYYQLIKSINLFRACVIANDPTYLTTNSVPFYLDTQVLGVKKGSTPATQVVSVFNNRGIDAVAYNFSMPGTGWVAGDIVYDIYTQQNVAIDENA</sequence>